<dbReference type="RefSeq" id="WP_050728396.1">
    <property type="nucleotide sequence ID" value="NZ_CADIJS010000001.1"/>
</dbReference>
<keyword evidence="5" id="KW-1185">Reference proteome</keyword>
<feature type="domain" description="PAC" evidence="2">
    <location>
        <begin position="80"/>
        <end position="134"/>
    </location>
</feature>
<dbReference type="CDD" id="cd01949">
    <property type="entry name" value="GGDEF"/>
    <property type="match status" value="1"/>
</dbReference>
<feature type="domain" description="PAC" evidence="2">
    <location>
        <begin position="202"/>
        <end position="256"/>
    </location>
</feature>
<evidence type="ECO:0000259" key="2">
    <source>
        <dbReference type="PROSITE" id="PS50113"/>
    </source>
</evidence>
<dbReference type="InterPro" id="IPR052163">
    <property type="entry name" value="DGC-Regulatory_Protein"/>
</dbReference>
<gene>
    <name evidence="4" type="ORF">LMG1873_00816</name>
</gene>
<accession>A0ABM8KSE8</accession>
<evidence type="ECO:0000313" key="5">
    <source>
        <dbReference type="Proteomes" id="UP000494116"/>
    </source>
</evidence>
<dbReference type="Gene3D" id="3.30.450.20">
    <property type="entry name" value="PAS domain"/>
    <property type="match status" value="2"/>
</dbReference>
<dbReference type="PROSITE" id="PS50887">
    <property type="entry name" value="GGDEF"/>
    <property type="match status" value="1"/>
</dbReference>
<dbReference type="CDD" id="cd00130">
    <property type="entry name" value="PAS"/>
    <property type="match status" value="2"/>
</dbReference>
<protein>
    <recommendedName>
        <fullName evidence="6">Diguanylate cyclase</fullName>
    </recommendedName>
</protein>
<dbReference type="InterPro" id="IPR043128">
    <property type="entry name" value="Rev_trsase/Diguanyl_cyclase"/>
</dbReference>
<dbReference type="Pfam" id="PF00990">
    <property type="entry name" value="GGDEF"/>
    <property type="match status" value="1"/>
</dbReference>
<dbReference type="InterPro" id="IPR000700">
    <property type="entry name" value="PAS-assoc_C"/>
</dbReference>
<comment type="caution">
    <text evidence="4">The sequence shown here is derived from an EMBL/GenBank/DDBJ whole genome shotgun (WGS) entry which is preliminary data.</text>
</comment>
<proteinExistence type="predicted"/>
<evidence type="ECO:0000259" key="1">
    <source>
        <dbReference type="PROSITE" id="PS50112"/>
    </source>
</evidence>
<dbReference type="PROSITE" id="PS50112">
    <property type="entry name" value="PAS"/>
    <property type="match status" value="2"/>
</dbReference>
<dbReference type="InterPro" id="IPR000014">
    <property type="entry name" value="PAS"/>
</dbReference>
<dbReference type="PANTHER" id="PTHR46663:SF4">
    <property type="entry name" value="DIGUANYLATE CYCLASE DGCT-RELATED"/>
    <property type="match status" value="1"/>
</dbReference>
<feature type="domain" description="PAS" evidence="1">
    <location>
        <begin position="131"/>
        <end position="201"/>
    </location>
</feature>
<dbReference type="NCBIfam" id="TIGR00254">
    <property type="entry name" value="GGDEF"/>
    <property type="match status" value="1"/>
</dbReference>
<dbReference type="SMART" id="SM00267">
    <property type="entry name" value="GGDEF"/>
    <property type="match status" value="1"/>
</dbReference>
<organism evidence="4 5">
    <name type="scientific">Achromobacter piechaudii</name>
    <dbReference type="NCBI Taxonomy" id="72556"/>
    <lineage>
        <taxon>Bacteria</taxon>
        <taxon>Pseudomonadati</taxon>
        <taxon>Pseudomonadota</taxon>
        <taxon>Betaproteobacteria</taxon>
        <taxon>Burkholderiales</taxon>
        <taxon>Alcaligenaceae</taxon>
        <taxon>Achromobacter</taxon>
    </lineage>
</organism>
<dbReference type="Pfam" id="PF13426">
    <property type="entry name" value="PAS_9"/>
    <property type="match status" value="1"/>
</dbReference>
<dbReference type="InterPro" id="IPR013767">
    <property type="entry name" value="PAS_fold"/>
</dbReference>
<dbReference type="SMART" id="SM00091">
    <property type="entry name" value="PAS"/>
    <property type="match status" value="2"/>
</dbReference>
<dbReference type="InterPro" id="IPR000160">
    <property type="entry name" value="GGDEF_dom"/>
</dbReference>
<dbReference type="PROSITE" id="PS50113">
    <property type="entry name" value="PAC"/>
    <property type="match status" value="2"/>
</dbReference>
<evidence type="ECO:0008006" key="6">
    <source>
        <dbReference type="Google" id="ProtNLM"/>
    </source>
</evidence>
<dbReference type="EMBL" id="CADIJS010000001">
    <property type="protein sequence ID" value="CAB3665318.1"/>
    <property type="molecule type" value="Genomic_DNA"/>
</dbReference>
<dbReference type="PANTHER" id="PTHR46663">
    <property type="entry name" value="DIGUANYLATE CYCLASE DGCT-RELATED"/>
    <property type="match status" value="1"/>
</dbReference>
<reference evidence="4 5" key="1">
    <citation type="submission" date="2020-04" db="EMBL/GenBank/DDBJ databases">
        <authorList>
            <person name="De Canck E."/>
        </authorList>
    </citation>
    <scope>NUCLEOTIDE SEQUENCE [LARGE SCALE GENOMIC DNA]</scope>
    <source>
        <strain evidence="4 5">LMG 1873</strain>
    </source>
</reference>
<dbReference type="Gene3D" id="3.30.70.270">
    <property type="match status" value="1"/>
</dbReference>
<dbReference type="InterPro" id="IPR029787">
    <property type="entry name" value="Nucleotide_cyclase"/>
</dbReference>
<dbReference type="Pfam" id="PF00989">
    <property type="entry name" value="PAS"/>
    <property type="match status" value="1"/>
</dbReference>
<feature type="domain" description="PAS" evidence="1">
    <location>
        <begin position="5"/>
        <end position="79"/>
    </location>
</feature>
<evidence type="ECO:0000259" key="3">
    <source>
        <dbReference type="PROSITE" id="PS50887"/>
    </source>
</evidence>
<dbReference type="SMART" id="SM00086">
    <property type="entry name" value="PAC"/>
    <property type="match status" value="2"/>
</dbReference>
<dbReference type="SUPFAM" id="SSF55785">
    <property type="entry name" value="PYP-like sensor domain (PAS domain)"/>
    <property type="match status" value="2"/>
</dbReference>
<evidence type="ECO:0000313" key="4">
    <source>
        <dbReference type="EMBL" id="CAB3665318.1"/>
    </source>
</evidence>
<sequence length="441" mass="48401">MNMPQQQLFEAAFMQAWNALVITDADLSAGCRVQFANPAFTAMTGYSLEELRGRSLRILQGPATDPAVIESLRACLKEGRYFEGRATNYRKDGSDYIVRWNISPIHDASGAVTHFVSVQEDISELVRIGRNNHLLARALDATSDLVMLTDAEARISFVNKAFENATGYSLSTIKGKTAAILKSGEHDDAFYAAMYRTLSSGQDFRATFVNRKRDGSLFHVEQTISTIFDEQGRATHHISVSKDVSQQVEREQALLRAATKDKLTGLYNRAHGEKTLRDAVASAQTGDDPLSLIIADVDHFKRINDHFGHLAGDRVLSEIARILHGAVRSQDTVIRWGGEEFVIVLADCPISDAIDIAERARTCVHAHRDAEIGSLSLSLGVAQFVPGETIEELIARADTALYEAKRGGRNRLSVARTAETAGVDRIERRNDATAAESTAPS</sequence>
<name>A0ABM8KSE8_9BURK</name>
<feature type="domain" description="GGDEF" evidence="3">
    <location>
        <begin position="288"/>
        <end position="417"/>
    </location>
</feature>
<dbReference type="SUPFAM" id="SSF55073">
    <property type="entry name" value="Nucleotide cyclase"/>
    <property type="match status" value="1"/>
</dbReference>
<dbReference type="InterPro" id="IPR001610">
    <property type="entry name" value="PAC"/>
</dbReference>
<dbReference type="NCBIfam" id="TIGR00229">
    <property type="entry name" value="sensory_box"/>
    <property type="match status" value="2"/>
</dbReference>
<dbReference type="Proteomes" id="UP000494116">
    <property type="component" value="Unassembled WGS sequence"/>
</dbReference>
<dbReference type="InterPro" id="IPR035965">
    <property type="entry name" value="PAS-like_dom_sf"/>
</dbReference>